<gene>
    <name evidence="2" type="primary">Aste57867_15598</name>
    <name evidence="1" type="ORF">As57867_015542</name>
    <name evidence="2" type="ORF">ASTE57867_15598</name>
</gene>
<keyword evidence="3" id="KW-1185">Reference proteome</keyword>
<dbReference type="AlphaFoldDB" id="A0A485L3H5"/>
<sequence length="112" mass="12764">MGKAQQEAFLADTSSPDNIFTTMLSKVNCAKSTTAVPSDRDRIFELIEAGPRIAKLDRMVMEALEMWMGQTLDKQIEWATAREDRIKWQLVQARNMDCARLESYMECNAQNG</sequence>
<dbReference type="Proteomes" id="UP000332933">
    <property type="component" value="Unassembled WGS sequence"/>
</dbReference>
<dbReference type="EMBL" id="VJMH01005693">
    <property type="protein sequence ID" value="KAF0693445.1"/>
    <property type="molecule type" value="Genomic_DNA"/>
</dbReference>
<accession>A0A485L3H5</accession>
<evidence type="ECO:0000313" key="3">
    <source>
        <dbReference type="Proteomes" id="UP000332933"/>
    </source>
</evidence>
<protein>
    <submittedName>
        <fullName evidence="2">Aste57867_15598 protein</fullName>
    </submittedName>
</protein>
<name>A0A485L3H5_9STRA</name>
<reference evidence="2 3" key="1">
    <citation type="submission" date="2019-03" db="EMBL/GenBank/DDBJ databases">
        <authorList>
            <person name="Gaulin E."/>
            <person name="Dumas B."/>
        </authorList>
    </citation>
    <scope>NUCLEOTIDE SEQUENCE [LARGE SCALE GENOMIC DNA]</scope>
    <source>
        <strain evidence="2">CBS 568.67</strain>
    </source>
</reference>
<dbReference type="EMBL" id="CAADRA010005714">
    <property type="protein sequence ID" value="VFT92400.1"/>
    <property type="molecule type" value="Genomic_DNA"/>
</dbReference>
<evidence type="ECO:0000313" key="1">
    <source>
        <dbReference type="EMBL" id="KAF0693445.1"/>
    </source>
</evidence>
<proteinExistence type="predicted"/>
<evidence type="ECO:0000313" key="2">
    <source>
        <dbReference type="EMBL" id="VFT92400.1"/>
    </source>
</evidence>
<reference evidence="1" key="2">
    <citation type="submission" date="2019-06" db="EMBL/GenBank/DDBJ databases">
        <title>Genomics analysis of Aphanomyces spp. identifies a new class of oomycete effector associated with host adaptation.</title>
        <authorList>
            <person name="Gaulin E."/>
        </authorList>
    </citation>
    <scope>NUCLEOTIDE SEQUENCE</scope>
    <source>
        <strain evidence="1">CBS 578.67</strain>
    </source>
</reference>
<organism evidence="2 3">
    <name type="scientific">Aphanomyces stellatus</name>
    <dbReference type="NCBI Taxonomy" id="120398"/>
    <lineage>
        <taxon>Eukaryota</taxon>
        <taxon>Sar</taxon>
        <taxon>Stramenopiles</taxon>
        <taxon>Oomycota</taxon>
        <taxon>Saprolegniomycetes</taxon>
        <taxon>Saprolegniales</taxon>
        <taxon>Verrucalvaceae</taxon>
        <taxon>Aphanomyces</taxon>
    </lineage>
</organism>